<evidence type="ECO:0000313" key="2">
    <source>
        <dbReference type="EMBL" id="MBW4359663.1"/>
    </source>
</evidence>
<proteinExistence type="predicted"/>
<evidence type="ECO:0000259" key="1">
    <source>
        <dbReference type="PROSITE" id="PS51085"/>
    </source>
</evidence>
<keyword evidence="3" id="KW-1185">Reference proteome</keyword>
<feature type="domain" description="2Fe-2S ferredoxin-type" evidence="1">
    <location>
        <begin position="5"/>
        <end position="108"/>
    </location>
</feature>
<evidence type="ECO:0000313" key="3">
    <source>
        <dbReference type="Proteomes" id="UP000812031"/>
    </source>
</evidence>
<accession>A0ABS6XSL4</accession>
<dbReference type="PROSITE" id="PS51085">
    <property type="entry name" value="2FE2S_FER_2"/>
    <property type="match status" value="1"/>
</dbReference>
<dbReference type="InterPro" id="IPR001041">
    <property type="entry name" value="2Fe-2S_ferredoxin-type"/>
</dbReference>
<dbReference type="RefSeq" id="WP_219316192.1">
    <property type="nucleotide sequence ID" value="NZ_JAHWYN010000003.1"/>
</dbReference>
<comment type="caution">
    <text evidence="2">The sequence shown here is derived from an EMBL/GenBank/DDBJ whole genome shotgun (WGS) entry which is preliminary data.</text>
</comment>
<protein>
    <submittedName>
        <fullName evidence="2">2Fe-2S iron-sulfur cluster binding domain-containing protein</fullName>
    </submittedName>
</protein>
<sequence length="109" mass="12215">MKNSIQFTVIEDGQNQQIETFHGAYPNLMYLLKDKLFLNSFGECGGMGKCATCIVKTTGIKGNSVTKDRNEPNTLIKLGHTEENIRLSCQLFITQDLEGAQIEILENIF</sequence>
<reference evidence="2 3" key="1">
    <citation type="submission" date="2021-07" db="EMBL/GenBank/DDBJ databases">
        <title>Flavobacterium sp. nov. isolated from sediment on the Taihu Lake.</title>
        <authorList>
            <person name="Qu J.-H."/>
        </authorList>
    </citation>
    <scope>NUCLEOTIDE SEQUENCE [LARGE SCALE GENOMIC DNA]</scope>
    <source>
        <strain evidence="2 3">NAS39</strain>
    </source>
</reference>
<gene>
    <name evidence="2" type="ORF">KZH69_04105</name>
</gene>
<dbReference type="EMBL" id="JAHWYN010000003">
    <property type="protein sequence ID" value="MBW4359663.1"/>
    <property type="molecule type" value="Genomic_DNA"/>
</dbReference>
<name>A0ABS6XSL4_9FLAO</name>
<dbReference type="Proteomes" id="UP000812031">
    <property type="component" value="Unassembled WGS sequence"/>
</dbReference>
<organism evidence="2 3">
    <name type="scientific">Flavobacterium taihuense</name>
    <dbReference type="NCBI Taxonomy" id="2857508"/>
    <lineage>
        <taxon>Bacteria</taxon>
        <taxon>Pseudomonadati</taxon>
        <taxon>Bacteroidota</taxon>
        <taxon>Flavobacteriia</taxon>
        <taxon>Flavobacteriales</taxon>
        <taxon>Flavobacteriaceae</taxon>
        <taxon>Flavobacterium</taxon>
    </lineage>
</organism>